<evidence type="ECO:0000313" key="8">
    <source>
        <dbReference type="Proteomes" id="UP001595773"/>
    </source>
</evidence>
<dbReference type="SUPFAM" id="SSF56349">
    <property type="entry name" value="DNA breaking-rejoining enzymes"/>
    <property type="match status" value="1"/>
</dbReference>
<evidence type="ECO:0000259" key="6">
    <source>
        <dbReference type="PROSITE" id="PS51900"/>
    </source>
</evidence>
<keyword evidence="3" id="KW-0233">DNA recombination</keyword>
<feature type="domain" description="Tyr recombinase" evidence="5">
    <location>
        <begin position="172"/>
        <end position="374"/>
    </location>
</feature>
<dbReference type="InterPro" id="IPR011010">
    <property type="entry name" value="DNA_brk_join_enz"/>
</dbReference>
<dbReference type="PROSITE" id="PS51900">
    <property type="entry name" value="CB"/>
    <property type="match status" value="1"/>
</dbReference>
<dbReference type="PANTHER" id="PTHR30349">
    <property type="entry name" value="PHAGE INTEGRASE-RELATED"/>
    <property type="match status" value="1"/>
</dbReference>
<dbReference type="InterPro" id="IPR050090">
    <property type="entry name" value="Tyrosine_recombinase_XerCD"/>
</dbReference>
<dbReference type="InterPro" id="IPR013762">
    <property type="entry name" value="Integrase-like_cat_sf"/>
</dbReference>
<sequence>MARTEDRWTKKDKTRTADYGKGKRWRVVWLEDGKEVKKSFATKDAADAHKTWVNHNQLSGTYVSAARGRVQIKELLPDWEAAQAHVKESTKAAIESDLRATITPYWGEKVLADIERSDVQEWVASMTKGGKAARTVDTIFGRLNNFFGWCVGEKRITHNPATGVNLPTGKVRAHQFLTVAQVEALAKAIDQRYSGMAWVLATTGLRISEVTELRVKDFDKRRRRLTISRAVVFVKGNQVLGPPKNGLTRTVPVTSAASKFLSAQVIGKDPDDLIFTTFRGVQVRANNFKRRQFDDAVAKVRADAVLKRVAGEKSPVTVPSGLWVHDLRHTAASWAVQSGASVKSVQRMLGHATASITLDTYAGLFDQDLDDVAERMGEILGESWKPDSP</sequence>
<protein>
    <submittedName>
        <fullName evidence="7">Tyrosine-type recombinase/integrase</fullName>
    </submittedName>
</protein>
<evidence type="ECO:0000256" key="4">
    <source>
        <dbReference type="PROSITE-ProRule" id="PRU01248"/>
    </source>
</evidence>
<name>A0ABV8QWL9_9MICC</name>
<dbReference type="PROSITE" id="PS51898">
    <property type="entry name" value="TYR_RECOMBINASE"/>
    <property type="match status" value="1"/>
</dbReference>
<keyword evidence="8" id="KW-1185">Reference proteome</keyword>
<keyword evidence="2 4" id="KW-0238">DNA-binding</keyword>
<dbReference type="PANTHER" id="PTHR30349:SF64">
    <property type="entry name" value="PROPHAGE INTEGRASE INTD-RELATED"/>
    <property type="match status" value="1"/>
</dbReference>
<evidence type="ECO:0000256" key="2">
    <source>
        <dbReference type="ARBA" id="ARBA00023125"/>
    </source>
</evidence>
<dbReference type="InterPro" id="IPR002104">
    <property type="entry name" value="Integrase_catalytic"/>
</dbReference>
<evidence type="ECO:0000256" key="3">
    <source>
        <dbReference type="ARBA" id="ARBA00023172"/>
    </source>
</evidence>
<dbReference type="CDD" id="cd01189">
    <property type="entry name" value="INT_ICEBs1_C_like"/>
    <property type="match status" value="1"/>
</dbReference>
<evidence type="ECO:0000259" key="5">
    <source>
        <dbReference type="PROSITE" id="PS51898"/>
    </source>
</evidence>
<proteinExistence type="inferred from homology"/>
<dbReference type="EMBL" id="JBHSCQ010000004">
    <property type="protein sequence ID" value="MFC4264601.1"/>
    <property type="molecule type" value="Genomic_DNA"/>
</dbReference>
<comment type="caution">
    <text evidence="7">The sequence shown here is derived from an EMBL/GenBank/DDBJ whole genome shotgun (WGS) entry which is preliminary data.</text>
</comment>
<dbReference type="InterPro" id="IPR044068">
    <property type="entry name" value="CB"/>
</dbReference>
<reference evidence="8" key="1">
    <citation type="journal article" date="2019" name="Int. J. Syst. Evol. Microbiol.">
        <title>The Global Catalogue of Microorganisms (GCM) 10K type strain sequencing project: providing services to taxonomists for standard genome sequencing and annotation.</title>
        <authorList>
            <consortium name="The Broad Institute Genomics Platform"/>
            <consortium name="The Broad Institute Genome Sequencing Center for Infectious Disease"/>
            <person name="Wu L."/>
            <person name="Ma J."/>
        </authorList>
    </citation>
    <scope>NUCLEOTIDE SEQUENCE [LARGE SCALE GENOMIC DNA]</scope>
    <source>
        <strain evidence="8">CGMCC 1.10698</strain>
    </source>
</reference>
<feature type="domain" description="Core-binding (CB)" evidence="6">
    <location>
        <begin position="70"/>
        <end position="151"/>
    </location>
</feature>
<dbReference type="RefSeq" id="WP_230067774.1">
    <property type="nucleotide sequence ID" value="NZ_BAABLL010000001.1"/>
</dbReference>
<comment type="similarity">
    <text evidence="1">Belongs to the 'phage' integrase family.</text>
</comment>
<evidence type="ECO:0000313" key="7">
    <source>
        <dbReference type="EMBL" id="MFC4264601.1"/>
    </source>
</evidence>
<gene>
    <name evidence="7" type="ORF">ACFOW9_03190</name>
</gene>
<accession>A0ABV8QWL9</accession>
<dbReference type="Pfam" id="PF00589">
    <property type="entry name" value="Phage_integrase"/>
    <property type="match status" value="1"/>
</dbReference>
<evidence type="ECO:0000256" key="1">
    <source>
        <dbReference type="ARBA" id="ARBA00008857"/>
    </source>
</evidence>
<dbReference type="InterPro" id="IPR010998">
    <property type="entry name" value="Integrase_recombinase_N"/>
</dbReference>
<organism evidence="7 8">
    <name type="scientific">Arthrobacter cryoconiti</name>
    <dbReference type="NCBI Taxonomy" id="748907"/>
    <lineage>
        <taxon>Bacteria</taxon>
        <taxon>Bacillati</taxon>
        <taxon>Actinomycetota</taxon>
        <taxon>Actinomycetes</taxon>
        <taxon>Micrococcales</taxon>
        <taxon>Micrococcaceae</taxon>
        <taxon>Arthrobacter</taxon>
    </lineage>
</organism>
<dbReference type="Proteomes" id="UP001595773">
    <property type="component" value="Unassembled WGS sequence"/>
</dbReference>
<dbReference type="Gene3D" id="1.10.150.130">
    <property type="match status" value="1"/>
</dbReference>
<dbReference type="Gene3D" id="1.10.443.10">
    <property type="entry name" value="Intergrase catalytic core"/>
    <property type="match status" value="1"/>
</dbReference>